<name>A0ABX8XKE7_9ACTN</name>
<feature type="compositionally biased region" description="Low complexity" evidence="7">
    <location>
        <begin position="3594"/>
        <end position="3603"/>
    </location>
</feature>
<feature type="compositionally biased region" description="Low complexity" evidence="7">
    <location>
        <begin position="5151"/>
        <end position="5160"/>
    </location>
</feature>
<keyword evidence="3 5" id="KW-0347">Helicase</keyword>
<evidence type="ECO:0000256" key="7">
    <source>
        <dbReference type="SAM" id="MobiDB-lite"/>
    </source>
</evidence>
<feature type="compositionally biased region" description="Polar residues" evidence="7">
    <location>
        <begin position="6247"/>
        <end position="6257"/>
    </location>
</feature>
<feature type="compositionally biased region" description="Low complexity" evidence="7">
    <location>
        <begin position="2062"/>
        <end position="2072"/>
    </location>
</feature>
<evidence type="ECO:0000256" key="5">
    <source>
        <dbReference type="PROSITE-ProRule" id="PRU00560"/>
    </source>
</evidence>
<feature type="compositionally biased region" description="Low complexity" evidence="7">
    <location>
        <begin position="6195"/>
        <end position="6205"/>
    </location>
</feature>
<accession>A0ABX8XKE7</accession>
<feature type="compositionally biased region" description="Polar residues" evidence="7">
    <location>
        <begin position="5162"/>
        <end position="5175"/>
    </location>
</feature>
<keyword evidence="1 5" id="KW-0547">Nucleotide-binding</keyword>
<evidence type="ECO:0000313" key="9">
    <source>
        <dbReference type="EMBL" id="QYX76137.1"/>
    </source>
</evidence>
<feature type="compositionally biased region" description="Low complexity" evidence="7">
    <location>
        <begin position="5499"/>
        <end position="5522"/>
    </location>
</feature>
<evidence type="ECO:0000313" key="10">
    <source>
        <dbReference type="Proteomes" id="UP000827138"/>
    </source>
</evidence>
<dbReference type="PANTHER" id="PTHR48125">
    <property type="entry name" value="LP07818P1"/>
    <property type="match status" value="1"/>
</dbReference>
<evidence type="ECO:0000256" key="2">
    <source>
        <dbReference type="ARBA" id="ARBA00022801"/>
    </source>
</evidence>
<feature type="region of interest" description="Disordered" evidence="7">
    <location>
        <begin position="426"/>
        <end position="450"/>
    </location>
</feature>
<feature type="binding site" evidence="5">
    <location>
        <begin position="3944"/>
        <end position="3951"/>
    </location>
    <ligand>
        <name>ATP</name>
        <dbReference type="ChEBI" id="CHEBI:30616"/>
    </ligand>
</feature>
<dbReference type="InterPro" id="IPR014016">
    <property type="entry name" value="UvrD-like_ATP-bd"/>
</dbReference>
<evidence type="ECO:0000256" key="1">
    <source>
        <dbReference type="ARBA" id="ARBA00022741"/>
    </source>
</evidence>
<keyword evidence="6" id="KW-0175">Coiled coil</keyword>
<dbReference type="EMBL" id="CP080647">
    <property type="protein sequence ID" value="QYX76137.1"/>
    <property type="molecule type" value="Genomic_DNA"/>
</dbReference>
<keyword evidence="4 5" id="KW-0067">ATP-binding</keyword>
<feature type="region of interest" description="Disordered" evidence="7">
    <location>
        <begin position="5482"/>
        <end position="5529"/>
    </location>
</feature>
<feature type="compositionally biased region" description="Low complexity" evidence="7">
    <location>
        <begin position="5186"/>
        <end position="5204"/>
    </location>
</feature>
<feature type="compositionally biased region" description="Polar residues" evidence="7">
    <location>
        <begin position="3572"/>
        <end position="3590"/>
    </location>
</feature>
<evidence type="ECO:0000256" key="3">
    <source>
        <dbReference type="ARBA" id="ARBA00022806"/>
    </source>
</evidence>
<keyword evidence="2 5" id="KW-0378">Hydrolase</keyword>
<reference evidence="9 10" key="1">
    <citation type="submission" date="2021-08" db="EMBL/GenBank/DDBJ databases">
        <authorList>
            <person name="Ping M."/>
        </authorList>
    </citation>
    <scope>NUCLEOTIDE SEQUENCE [LARGE SCALE GENOMIC DNA]</scope>
    <source>
        <strain evidence="9 10">MG28</strain>
    </source>
</reference>
<feature type="region of interest" description="Disordered" evidence="7">
    <location>
        <begin position="3371"/>
        <end position="3432"/>
    </location>
</feature>
<dbReference type="PANTHER" id="PTHR48125:SF10">
    <property type="entry name" value="OS12G0136300 PROTEIN"/>
    <property type="match status" value="1"/>
</dbReference>
<evidence type="ECO:0000259" key="8">
    <source>
        <dbReference type="PROSITE" id="PS51198"/>
    </source>
</evidence>
<dbReference type="Pfam" id="PF00580">
    <property type="entry name" value="UvrD-helicase"/>
    <property type="match status" value="1"/>
</dbReference>
<dbReference type="SUPFAM" id="SSF52540">
    <property type="entry name" value="P-loop containing nucleoside triphosphate hydrolases"/>
    <property type="match status" value="3"/>
</dbReference>
<feature type="coiled-coil region" evidence="6">
    <location>
        <begin position="1508"/>
        <end position="1542"/>
    </location>
</feature>
<feature type="region of interest" description="Disordered" evidence="7">
    <location>
        <begin position="6355"/>
        <end position="6404"/>
    </location>
</feature>
<feature type="region of interest" description="Disordered" evidence="7">
    <location>
        <begin position="3747"/>
        <end position="3771"/>
    </location>
</feature>
<dbReference type="SUPFAM" id="SSF53335">
    <property type="entry name" value="S-adenosyl-L-methionine-dependent methyltransferases"/>
    <property type="match status" value="1"/>
</dbReference>
<feature type="compositionally biased region" description="Low complexity" evidence="7">
    <location>
        <begin position="3024"/>
        <end position="3043"/>
    </location>
</feature>
<dbReference type="CDD" id="cd02440">
    <property type="entry name" value="AdoMet_MTases"/>
    <property type="match status" value="1"/>
</dbReference>
<sequence length="6404" mass="693980">MLQQWTGWGATPYLFDERKKFAATFAAERAHLREVLSDDEYAKARASTLNAHYTDPAYARVVWQALQRFGVPAGAKLRVLEPGVGAGRFLADAPTDAEIVGVEVDPITAAVARALYPDAQILTESFADTRPPEEDFDVVVGNVPFGKYKVRDSKYNPGRRHSIHNHFILKSLEFTRPGGIVVLITSRYTLDGTDQTHQEARERMAALGDLLGAVRLPSGAHQEAAGTPVVTDMLVFRRRADGEPPAEADWLDIEPTVLPGSRTGVAPQPIEINNYFVQHPEMVLGTPKADIVRHGPDLVVQADQPVDTALAAALDQVAQRAQETGRTFTERMVFHGTLEKYDGLLELGPEGTFTEIRNGRPVPHVPAKTQARELRELIGLRDIAVALLDEESENHLTTPRMTQLRAELNRRYDAYAARFGPINRFKVSNRPSTEAPQDDDATERRTYPRMGGFRNDPFAPYVFALENFDEDTQTAKKADLFAKRVVAPPDPLTRADSPEDAALICWDQHNEIRLDAVAALLGLDSEQAAREALGTLVYDDPDGGLVRRMEYLSGNVRRKLAAAEKAAAKDPKYAVNVDALREVIPRDLQPAEIESRLGAAWIGAKYVQQFLREILEDDDIQVSNLGARWSVKGGDASSLMARTVWGTQARSAQALASNLLNNQEIVVTKKLPPDGPVVTDQKATAFALAKSKQLDDRFRMWLWEDPDRAEILLRYYNHRYNAIVPPNYNGVEITAPGLSKAYTLHPHQKAAVARIRASKHGVGLYHGTGAGKTLSMIVGGMELTRLGLAKKPVYAVPKGVLGQFQREFLQAYPRARILVADSSDLTGERRHQFVARWSTGNWDAVIISHTAFKKIPMSKAARLDYINQEVKRLEAHLDNADGGDKYTVKDIENQIATLKGRIEDELKTPGDSGVEFERTGSTYIFYDEAHTLKNLRVISSIRELALEGNQITADMDMKLSYLRKNYGGRVTTQATATPVDNSPMEILTAIKYNAPDLLRDEWGIEEDDQFVSTFIQPVNRVEMSPDGNSFSTRARYARYVNQTELKRVLFSIADVKLKRDLQLGEPAIIGGEMRILEAEASPELRQVMQQLGQRMMSIRLGQPDLKFNRKGKRVEDNTLWISTDGRLASLDVRLVNKSTDEAQKVDVAADELFRLWQLHKDDVYYDDDGNEETNRGSLQLAFCDLGVPGPDKEFVFYEALREALTARGMPGSLIRFDQEAKNPQQKARLDKDAREGRVAVLVGSRSGLGTGRNLQKRVIHVMQIDPTWKATPIIQSLGRGKRQGNQNKAIHHTAIVTKKSYDPFLWQKVATKQAFAEAILDVNDTSRILEAAEDGDDGRIPAGVMFAVAADKPELEQLERVEGRLAKLRLEQQMWHDEQFAYQITGEQGQRRVKDLRARMQEAATAMQRRTDTRGDAFTMTVGGRTFDERREAGEALAQRLERLARSSVGTGMQQDAVVGELGGFPVFAVTRRSFEGMYVEVAFQGAPVDEVRLTASGLANQDRVGLIRRLENTLDTLETVHAKAQEHIARIETNIARAKELVGKPFPQQAELDEIEAQHRKLTKALGVQGPPEANEPEVHDAGVTEPGADLVDAAVHDAMVLAGGSTDGWVEVDPASITPADLSDTTRGLLDALADGAGAGGSPTAPSAGSGAGTSAHSGPAAGAGPGRFASDPPPYADEAAAEAGEDAVLAAFGAWQNLDVVNGMGGRGQELARQMEEAGLALAHAVRDARAAASEGAETGSDPWALDLCRDLARTSEEFLSHLDSPMFKPNEAGRAMRDRTEQVSRAANEHTLRAAPLKHVLRSTPQTPALADPSPARPAAPAHDASGPFDRERWYQHTMNGGTLSDSRGTFLNDIVVQLGHEGSDVAVEPDATGAVVITGPIGSVKVTPLTKEFPAGVAQAHEAAIDQLIQDAQRALRASGSQAGDLFDAWLTDQLDGPAAALKATLTSDEIEAAFRQAMRVRFYETSSWAHPDTADRPQPESRTPQEVAADAEVADAPPRPRTRAAEETPGDAASTPVAEPTENPPVAGGDDQGSAHRADSARAARETPESTDDAEPAPATTPAANAQRPWRAPNAPYTDRSEYWAAEQVALSAYGRWSADNARRLATGERADALAAAAETAIAASRTGRIARLLGMDLAPEWTHLQRFADQCRAVVEQWEREDGRSTEGNWEIYTALRDHAARYRSTVEDPSSDAYQQWASSPEPLTLDEDALEFIPGILPWDEYTVAGPKGLLVGPVSGRDLAAGLAQLAADGTDLEETEDGLVVSGPGGDRFSVQLATAQPGTPAPSSAAATVPEPQPEASAAHSPEPDHEAETPVSTSSTALVTPVEGTEDVLGSVLPQVANLAIVLEGYADAAELAGGRHYVGLAAEQFRQVLVRHESDTPAPAAVRHEAAAATAAVIESQPRTPAEVFTLYDRLAEAAVQLADDPRHDVSTAAQKAAQYTERHLARMQARRADLADLLMHAADLANDDPAVLHHHDPLRLTAPWYQDSAEIGRALSDIFDGFPKWPHAYDDHGGPYSDQLRGAMLMLHRPHDTVASALTDWMEVTSYALGAAQEAEAAGDGVSRYALRDLARKTFQHHQRLAAHELGLEQPPYEDPDAFVGGANKAESAWNWWMASDTAKALLDSTPEESAARAALDAARDAQYAVDFVTVAAETLDEVNRRVTAMAHAAYDLVLSLRASDYRHPDDAKRLDDLVRHCYEHAVACRASTARPETVAAVRAGVAQRRQRLDAERGSVPEPQQAAPSTGTTLEIEHHYRGTVVRGTTSQDADAPVRAALDRHKFRWSRNQQFWYLRRNMSRPTRDLHVRNLTDELTRMGRSYRMVEEPQQETAPEIVISVGEPYASLGEAQQDFWEMYGALSGLKDTPAGRRLIGRGLTDQGVQTRPDGQAVWLAMEELCDGPVGLVRDPFTHPADTMVERCTKLARAILVLAQNLEEERYRAPVVMAHFRTMKQHAVQLASRITATAQQGEDWQEIFGTPALAAAQTAGELSKPVGPEPPAAPSSPPQPDAPESEQAPLPTGEEGATTGAGHAAAHRREEVQQRRVEITVAARSAAGHLLVNVAIPAEQTGAAQEVPDLLAADIPGLTLPAHTALPLLVRPAKLTDSLVSDEEVDAWLSEHLPDSSVAPAWNTPAVRAVIQGTVRDLLRDSMAPAPEDVAAWLVSVASENRALIHAAHANEQADFLAVFAAAADELITDGGSEHLLWTYLKEDGRREVLDLAGPRAYRELREQAVEPAPQEPGPSVPDEQPAASPAESERERKRAEAQAESARWAAAMRDDARERAVRAALADDPLRALLVDGRSREEARQLFMDWLSSADLSATGSGGDRFPDWFRHDRQGVEEQYAGNAFEQVYAAVSAASTDQPTETGAARQAGVPPPESSTPSAASESQKTSTPRNRNPAEPSAQAVNDAPTGTLTGPYLTEEHLHSLPRGPEHRPSEDVRLAVLATLPFRNGQVHDALLLLQQVEDDEELGDAPLVYGAQIVPANGHVVSSGDARWTPEQLLFLPDSRVLPLSRPIPWAEVESLVGLPHGEALRRLPVTGADEVNQNAPEALVPTENPVSADQGNQTEEQNSTAMTAGPEQAAPEAPQRVTPARPELVGSQEALSTAVEPLTREHLRSLPRYNERPPDDAEIQFGVVANLTFAKGVVPDAVILLQAAEEDRQYGDVLHGVLIAPESELNLTSKTGYAVFPRDLLHGTNARLLPLEGGLTWEQVEELVRLPYAQALDRLPLAAQNGPSAGVPARDTQQRADQPQPETAPLQDLIGALGDRIVIGHVGPSSPGQEGKAASAPAQEPAPAPTAPADEQQQEESVTATEPETAAEGPWTSRIKIVSDATGTYVTGTTGAPAEDGLRDLLKRDRNFKYEKGRWRYNGMRGQKEQVLEEVRAFLAARDAQEGAVAAVASGKYPPTAQQQAIITAAVEGKNVAVQALAGTGKTSTLVMIASQMLERRIGYIAFNRAIADEAGQKFGRNVTARTSHSFALQDLRNTPYRHKVSIAGSRNSGARRPKDVAAALGITAEVRVGDRDGNIQYVGPEEIAKIVMGAIRRYRQSADSELGRQHLGEKWAHVPAARTLLEYARRAWADIADPNSNKIFFDHDDYLKIWALSEPRLNFDTIFFDEAQDINPVLKKVIQDQDAQIIVVGDSNQAIYEFRGAIDALQDWPADVVLPLTQSWRFGPAVAEVGNEYLALLESDLRLEGAPTLDTTLGTVEEPDAILTRTNVGAISAVFAGFEAGKRVALVGGGRDIEDIARAARDLQQGRRTKHPELSAFENWSEVKEYAESDEDARTLQMFVRLVDRYTPQGLINMIRDLVPEEARDEETRPELVVSTAHKSKGREWDVVQIWGDFPQPKEDTKTGDLVLPGKDELRLAYVTVTRARKRLDIGSLGWIHSIGHIADTPQAEITAAPTPAAVAAETPAAPEPPLPQTSPAVTETAPPADVVPEQQPDRAVTEAAEEETAVSVRQPAPVSAEPSAPTPTDDTENTTQAVTEPTTQPESGSEEQRKTTAPTLQDPGEPLNGADQPSLFVGQADNTPVDEQTTTPAAVQDADAGIAPLPWDDQKIKKRGTAGIRRGQKKEIPNLAREMREALGDNQVRDVWEQDNPWAQFEENLRHTQDELAQSDSALSTLVTEAAEQLRTKIDQLAAEAFNAFETLIQARADDPDQLAELDAQLAEAHRLPELTDPLVRQALILCLEAVDTIERTARSSKLRAAAARDALEQVMGLAGTSYSPDGQQMWPNVDAALAPVKVEVDRARERIAELSNSTVTEQYARLRALIAAHEAQPDAQAQTVDTPAPAPEAENTSEPPAPAAQEERTPDPLTDRDIGAALAKISPFDFGQLIFEMDQKKRKTPQLYEGWIRLPSEPGYNEEGNEFASAYSRSGAIEIEVKTSDDVMAPVRAGRLTLAKVIAWFRPALPPERRRLVAAAWRTGNAMSRSERGFEVIGEFRRWKAADDEVRRILQDAQARVMTEALEAHLTGTADERLAQIRAAENWVQEEQQLQLIDFGAMEEAFVDIAALERVTALRAVLPDRRNSICRLSEVKPGDCITGVSQERLPFIVRERPVVTEGTEVSLVGDLVAGPGDLRPYTWETGRDPDDTVEPLLLPESLAGLVDVPADGPHPVAAPVQADAPVEAAPPAAEGVPQTAPSAAGSATTEPDTATGPEEVSDAPEQQPQAPAAAEATDPAPGVDTGASKQAPQSGPAAPTGQDVPDATSGVQATDPARGTDTPPAQTPYRLLEEFLTDLYVTEQRYKAWAASATGQSLLSEAHELQEETGLADSNEAALVQTAFRGVALAATSTSPSGDHVLDACRNLQSTVAEAGRSLASRRAFASDEDRQLLLAVYGQGQEQLARLEATGDVQRLLDSQDDGAWAQAAEDVRRRLGAENDDSWLLTRYKEARPSEQRTVGGPSETVSADEAKNAVEEIESATTYEAPAAETDAVPVGAVAGSGPAAVDEPETVGAVELPETEDEPVQETVADRAPAVSEPETPAESEPAATRPAEAPPEQEGDDFDFFRDVIGDDLVVNGVVYSSAEWEPDPEEGVRRRTEAEDEPVSAEELAAMEVDREYEALIEEERMAAAEAVTGSEVPGQDDFDRHFEDIVALLRSAEPPAETQASIPRPRFSAEDEQRLREQYAATRQALSEILTSIDADPILPTAEDPAVEAGDATALEAAMGNAEAEAGQYWGTPEWTMIRSIGQAGQQLRGAVREALLTYGETTLRDIRAHGINRTIEARTARAISHAAMHLARRLERSGQRDSRGWRAVWGLHRAAATRADRLTGLLPAGQRIDLADQLGRAWQWFSERLAARRQGTGNSTGGEDQGRMRAMLSNSVESIGRLYGAASERLGSLAQHPVWRRIASVWSAVREAVNRGWLGVGRFMADRTTLGTGRALWVRTLEIISSGAQALINRLAANGQQNGLRWNLLRVLRHAAEDHISHIHGHLPEEVSTPLGSYESAVDEAAEQTPAVGEETAPQAPSPEGRSADEAEPAPIGESLAGDPDRFRAVVLQVAAKEYTLALDLSYDYGISPWLADVTLARMEELGVVGPQGEGGVRNVLVTPDEAARILDATPTANAPAPRWQPVNEPLSQAWFEEVRTAIRRDVQPDRGLSRRDLMSLLNHENARPGNRTDAGRRANECVELFLQGRGDEVPQHLAGEGFAYVRGEANRDWVLREAAPPAASPTPASGQVKAEGEQAAAGPQLPRRRRQAPTDGPSKIEQAAAGRRRQPSPTEGNRSAVTASTFAAQAQRMQDRADFARAAATSPAEERAAGVLQTIAANSRATADRIAGAAPAGGPPASPQAGLTAEAFLAALRTTAQARGAQIPDDLLASAMEAAKEAVAAAPQRSAGTAPAGPRPTRKGQAEREQAEHRLHGQQNAPSGVGRR</sequence>
<evidence type="ECO:0000256" key="4">
    <source>
        <dbReference type="ARBA" id="ARBA00022840"/>
    </source>
</evidence>
<gene>
    <name evidence="9" type="ORF">K1J60_06110</name>
</gene>
<feature type="compositionally biased region" description="Low complexity" evidence="7">
    <location>
        <begin position="1635"/>
        <end position="1665"/>
    </location>
</feature>
<feature type="compositionally biased region" description="Basic and acidic residues" evidence="7">
    <location>
        <begin position="2039"/>
        <end position="2054"/>
    </location>
</feature>
<dbReference type="RefSeq" id="WP_220645272.1">
    <property type="nucleotide sequence ID" value="NZ_CP080647.1"/>
</dbReference>
<feature type="region of interest" description="Disordered" evidence="7">
    <location>
        <begin position="4799"/>
        <end position="4837"/>
    </location>
</feature>
<feature type="compositionally biased region" description="Polar residues" evidence="7">
    <location>
        <begin position="4499"/>
        <end position="4513"/>
    </location>
</feature>
<dbReference type="InterPro" id="IPR014017">
    <property type="entry name" value="DNA_helicase_UvrD-like_C"/>
</dbReference>
<feature type="region of interest" description="Disordered" evidence="7">
    <location>
        <begin position="5974"/>
        <end position="6017"/>
    </location>
</feature>
<feature type="compositionally biased region" description="Low complexity" evidence="7">
    <location>
        <begin position="2286"/>
        <end position="2300"/>
    </location>
</feature>
<feature type="region of interest" description="Disordered" evidence="7">
    <location>
        <begin position="3786"/>
        <end position="3842"/>
    </location>
</feature>
<dbReference type="SMART" id="SM00487">
    <property type="entry name" value="DEXDc"/>
    <property type="match status" value="2"/>
</dbReference>
<keyword evidence="10" id="KW-1185">Reference proteome</keyword>
<feature type="compositionally biased region" description="Low complexity" evidence="7">
    <location>
        <begin position="1992"/>
        <end position="2002"/>
    </location>
</feature>
<feature type="compositionally biased region" description="Polar residues" evidence="7">
    <location>
        <begin position="4546"/>
        <end position="4559"/>
    </location>
</feature>
<feature type="region of interest" description="Disordered" evidence="7">
    <location>
        <begin position="5151"/>
        <end position="5251"/>
    </location>
</feature>
<feature type="region of interest" description="Disordered" evidence="7">
    <location>
        <begin position="1809"/>
        <end position="1831"/>
    </location>
</feature>
<feature type="domain" description="UvrD-like helicase ATP-binding" evidence="8">
    <location>
        <begin position="3923"/>
        <end position="4192"/>
    </location>
</feature>
<dbReference type="PRINTS" id="PR00507">
    <property type="entry name" value="N12N6MTFRASE"/>
</dbReference>
<feature type="region of interest" description="Disordered" evidence="7">
    <location>
        <begin position="5553"/>
        <end position="5573"/>
    </location>
</feature>
<proteinExistence type="predicted"/>
<dbReference type="Gene3D" id="3.40.50.150">
    <property type="entry name" value="Vaccinia Virus protein VP39"/>
    <property type="match status" value="1"/>
</dbReference>
<feature type="region of interest" description="Disordered" evidence="7">
    <location>
        <begin position="6195"/>
        <end position="6257"/>
    </location>
</feature>
<dbReference type="InterPro" id="IPR029063">
    <property type="entry name" value="SAM-dependent_MTases_sf"/>
</dbReference>
<protein>
    <submittedName>
        <fullName evidence="9">AAA family ATPase</fullName>
    </submittedName>
</protein>
<feature type="compositionally biased region" description="Pro residues" evidence="7">
    <location>
        <begin position="3006"/>
        <end position="3020"/>
    </location>
</feature>
<feature type="compositionally biased region" description="Low complexity" evidence="7">
    <location>
        <begin position="4423"/>
        <end position="4434"/>
    </location>
</feature>
<feature type="region of interest" description="Disordered" evidence="7">
    <location>
        <begin position="5417"/>
        <end position="5441"/>
    </location>
</feature>
<dbReference type="Proteomes" id="UP000827138">
    <property type="component" value="Chromosome"/>
</dbReference>
<feature type="region of interest" description="Disordered" evidence="7">
    <location>
        <begin position="3243"/>
        <end position="3286"/>
    </location>
</feature>
<feature type="region of interest" description="Disordered" evidence="7">
    <location>
        <begin position="2738"/>
        <end position="2758"/>
    </location>
</feature>
<dbReference type="PROSITE" id="PS51198">
    <property type="entry name" value="UVRD_HELICASE_ATP_BIND"/>
    <property type="match status" value="1"/>
</dbReference>
<feature type="region of interest" description="Disordered" evidence="7">
    <location>
        <begin position="4423"/>
        <end position="4559"/>
    </location>
</feature>
<dbReference type="Gene3D" id="3.40.50.300">
    <property type="entry name" value="P-loop containing nucleotide triphosphate hydrolases"/>
    <property type="match status" value="4"/>
</dbReference>
<feature type="compositionally biased region" description="Basic and acidic residues" evidence="7">
    <location>
        <begin position="4828"/>
        <end position="4837"/>
    </location>
</feature>
<feature type="region of interest" description="Disordered" evidence="7">
    <location>
        <begin position="1635"/>
        <end position="1684"/>
    </location>
</feature>
<feature type="compositionally biased region" description="Low complexity" evidence="7">
    <location>
        <begin position="1812"/>
        <end position="1830"/>
    </location>
</feature>
<dbReference type="InterPro" id="IPR014001">
    <property type="entry name" value="Helicase_ATP-bd"/>
</dbReference>
<feature type="region of interest" description="Disordered" evidence="7">
    <location>
        <begin position="2997"/>
        <end position="3052"/>
    </location>
</feature>
<dbReference type="Pfam" id="PF13361">
    <property type="entry name" value="UvrD_C"/>
    <property type="match status" value="1"/>
</dbReference>
<feature type="region of interest" description="Disordered" evidence="7">
    <location>
        <begin position="3569"/>
        <end position="3607"/>
    </location>
</feature>
<feature type="region of interest" description="Disordered" evidence="7">
    <location>
        <begin position="2286"/>
        <end position="2330"/>
    </location>
</feature>
<dbReference type="InterPro" id="IPR027417">
    <property type="entry name" value="P-loop_NTPase"/>
</dbReference>
<feature type="compositionally biased region" description="Basic and acidic residues" evidence="7">
    <location>
        <begin position="6380"/>
        <end position="6391"/>
    </location>
</feature>
<feature type="region of interest" description="Disordered" evidence="7">
    <location>
        <begin position="1975"/>
        <end position="2082"/>
    </location>
</feature>
<evidence type="ECO:0000256" key="6">
    <source>
        <dbReference type="SAM" id="Coils"/>
    </source>
</evidence>
<organism evidence="9 10">
    <name type="scientific">Streptomyces akebiae</name>
    <dbReference type="NCBI Taxonomy" id="2865673"/>
    <lineage>
        <taxon>Bacteria</taxon>
        <taxon>Bacillati</taxon>
        <taxon>Actinomycetota</taxon>
        <taxon>Actinomycetes</taxon>
        <taxon>Kitasatosporales</taxon>
        <taxon>Streptomycetaceae</taxon>
        <taxon>Streptomyces</taxon>
    </lineage>
</organism>
<feature type="compositionally biased region" description="Basic and acidic residues" evidence="7">
    <location>
        <begin position="3267"/>
        <end position="3277"/>
    </location>
</feature>